<organism evidence="6 7">
    <name type="scientific">Marininema halotolerans</name>
    <dbReference type="NCBI Taxonomy" id="1155944"/>
    <lineage>
        <taxon>Bacteria</taxon>
        <taxon>Bacillati</taxon>
        <taxon>Bacillota</taxon>
        <taxon>Bacilli</taxon>
        <taxon>Bacillales</taxon>
        <taxon>Thermoactinomycetaceae</taxon>
        <taxon>Marininema</taxon>
    </lineage>
</organism>
<dbReference type="InterPro" id="IPR012349">
    <property type="entry name" value="Split_barrel_FMN-bd"/>
</dbReference>
<dbReference type="Proteomes" id="UP000198660">
    <property type="component" value="Unassembled WGS sequence"/>
</dbReference>
<dbReference type="InterPro" id="IPR002563">
    <property type="entry name" value="Flavin_Rdtase-like_dom"/>
</dbReference>
<sequence>MQLDPAKQERADNYKLLIGSILPRPIAFVTSISEEGCVNAAPFSFFTVVSTEPPMISVSVGRKPGGVQKDTARNIAQAKEFVVHIVDESIADQVNQTATEFPPDVSEVEAVGLDLLPGVKVKVPRIAQTKVQMECRLHQIIPMGGTGPTPNTDLIIGEVLLFHVQDDLYEQGRIHTKTLNPIGRLAGSSYGTIGKEFSIPRLSLEEWKEKYDHSS</sequence>
<evidence type="ECO:0000256" key="3">
    <source>
        <dbReference type="ARBA" id="ARBA00022643"/>
    </source>
</evidence>
<evidence type="ECO:0000256" key="4">
    <source>
        <dbReference type="ARBA" id="ARBA00038054"/>
    </source>
</evidence>
<dbReference type="EMBL" id="FPAA01000004">
    <property type="protein sequence ID" value="SFS58815.1"/>
    <property type="molecule type" value="Genomic_DNA"/>
</dbReference>
<feature type="domain" description="Flavin reductase like" evidence="5">
    <location>
        <begin position="19"/>
        <end position="176"/>
    </location>
</feature>
<keyword evidence="3" id="KW-0288">FMN</keyword>
<evidence type="ECO:0000256" key="2">
    <source>
        <dbReference type="ARBA" id="ARBA00022630"/>
    </source>
</evidence>
<dbReference type="PANTHER" id="PTHR33798:SF5">
    <property type="entry name" value="FLAVIN REDUCTASE LIKE DOMAIN-CONTAINING PROTEIN"/>
    <property type="match status" value="1"/>
</dbReference>
<evidence type="ECO:0000256" key="1">
    <source>
        <dbReference type="ARBA" id="ARBA00001917"/>
    </source>
</evidence>
<dbReference type="PANTHER" id="PTHR33798">
    <property type="entry name" value="FLAVOPROTEIN OXYGENASE"/>
    <property type="match status" value="1"/>
</dbReference>
<accession>A0A1I6R2B6</accession>
<dbReference type="RefSeq" id="WP_091835517.1">
    <property type="nucleotide sequence ID" value="NZ_FPAA01000004.1"/>
</dbReference>
<evidence type="ECO:0000313" key="7">
    <source>
        <dbReference type="Proteomes" id="UP000198660"/>
    </source>
</evidence>
<dbReference type="SMART" id="SM00903">
    <property type="entry name" value="Flavin_Reduct"/>
    <property type="match status" value="1"/>
</dbReference>
<dbReference type="Gene3D" id="2.30.110.10">
    <property type="entry name" value="Electron Transport, Fmn-binding Protein, Chain A"/>
    <property type="match status" value="1"/>
</dbReference>
<comment type="similarity">
    <text evidence="4">Belongs to the flavoredoxin family.</text>
</comment>
<dbReference type="Pfam" id="PF01613">
    <property type="entry name" value="Flavin_Reduct"/>
    <property type="match status" value="1"/>
</dbReference>
<gene>
    <name evidence="6" type="ORF">SAMN05444972_10446</name>
</gene>
<dbReference type="OrthoDB" id="9794638at2"/>
<keyword evidence="7" id="KW-1185">Reference proteome</keyword>
<keyword evidence="2" id="KW-0285">Flavoprotein</keyword>
<evidence type="ECO:0000259" key="5">
    <source>
        <dbReference type="SMART" id="SM00903"/>
    </source>
</evidence>
<evidence type="ECO:0000313" key="6">
    <source>
        <dbReference type="EMBL" id="SFS58815.1"/>
    </source>
</evidence>
<dbReference type="GO" id="GO:0010181">
    <property type="term" value="F:FMN binding"/>
    <property type="evidence" value="ECO:0007669"/>
    <property type="project" value="InterPro"/>
</dbReference>
<dbReference type="GO" id="GO:0016646">
    <property type="term" value="F:oxidoreductase activity, acting on the CH-NH group of donors, NAD or NADP as acceptor"/>
    <property type="evidence" value="ECO:0007669"/>
    <property type="project" value="UniProtKB-ARBA"/>
</dbReference>
<comment type="cofactor">
    <cofactor evidence="1">
        <name>FMN</name>
        <dbReference type="ChEBI" id="CHEBI:58210"/>
    </cofactor>
</comment>
<dbReference type="SUPFAM" id="SSF50475">
    <property type="entry name" value="FMN-binding split barrel"/>
    <property type="match status" value="1"/>
</dbReference>
<name>A0A1I6R2B6_9BACL</name>
<protein>
    <submittedName>
        <fullName evidence="6">NADH-FMN oxidoreductase RutF, flavin reductase (DIM6/NTAB) family</fullName>
    </submittedName>
</protein>
<proteinExistence type="inferred from homology"/>
<reference evidence="7" key="1">
    <citation type="submission" date="2016-10" db="EMBL/GenBank/DDBJ databases">
        <authorList>
            <person name="Varghese N."/>
            <person name="Submissions S."/>
        </authorList>
    </citation>
    <scope>NUCLEOTIDE SEQUENCE [LARGE SCALE GENOMIC DNA]</scope>
    <source>
        <strain evidence="7">DSM 45789</strain>
    </source>
</reference>
<dbReference type="AlphaFoldDB" id="A0A1I6R2B6"/>